<protein>
    <submittedName>
        <fullName evidence="1">Uncharacterized protein</fullName>
    </submittedName>
</protein>
<name>A0A1L8MM64_9STRE</name>
<comment type="caution">
    <text evidence="1">The sequence shown here is derived from an EMBL/GenBank/DDBJ whole genome shotgun (WGS) entry which is preliminary data.</text>
</comment>
<dbReference type="OrthoDB" id="2237353at2"/>
<dbReference type="EMBL" id="LZDD01000002">
    <property type="protein sequence ID" value="OJF71843.1"/>
    <property type="molecule type" value="Genomic_DNA"/>
</dbReference>
<organism evidence="1 2">
    <name type="scientific">Streptococcus bovimastitidis</name>
    <dbReference type="NCBI Taxonomy" id="1856638"/>
    <lineage>
        <taxon>Bacteria</taxon>
        <taxon>Bacillati</taxon>
        <taxon>Bacillota</taxon>
        <taxon>Bacilli</taxon>
        <taxon>Lactobacillales</taxon>
        <taxon>Streptococcaceae</taxon>
        <taxon>Streptococcus</taxon>
    </lineage>
</organism>
<evidence type="ECO:0000313" key="2">
    <source>
        <dbReference type="Proteomes" id="UP000182015"/>
    </source>
</evidence>
<dbReference type="RefSeq" id="WP_071794132.1">
    <property type="nucleotide sequence ID" value="NZ_LZDD01000002.1"/>
</dbReference>
<proteinExistence type="predicted"/>
<dbReference type="Proteomes" id="UP000182015">
    <property type="component" value="Unassembled WGS sequence"/>
</dbReference>
<reference evidence="2" key="1">
    <citation type="submission" date="2016-06" db="EMBL/GenBank/DDBJ databases">
        <authorList>
            <person name="de Vries S.P.W."/>
            <person name="Hadjirin N.F."/>
            <person name="Lay E.M."/>
            <person name="Zadoks R.N."/>
            <person name="Peacock S.J."/>
            <person name="Parkhill J."/>
            <person name="Grant A.J."/>
            <person name="Mcdougall S."/>
            <person name="Holmes M.A."/>
        </authorList>
    </citation>
    <scope>NUCLEOTIDE SEQUENCE [LARGE SCALE GENOMIC DNA]</scope>
    <source>
        <strain evidence="2">NZ1587</strain>
    </source>
</reference>
<evidence type="ECO:0000313" key="1">
    <source>
        <dbReference type="EMBL" id="OJF71843.1"/>
    </source>
</evidence>
<sequence>MSVNSITSRIQEMKGKYIEAHEDQTCQGDLTCSNLKKAKKIKKKLLALEKERCQYMLENKDLTSINQKIAQLKGVYTIDEGDKPLKGEH</sequence>
<keyword evidence="2" id="KW-1185">Reference proteome</keyword>
<accession>A0A1L8MM64</accession>
<dbReference type="AlphaFoldDB" id="A0A1L8MM64"/>
<dbReference type="STRING" id="1856638.A9Q68_07625"/>
<gene>
    <name evidence="1" type="ORF">A9Q68_07625</name>
</gene>